<dbReference type="EMBL" id="JBEWZI010000020">
    <property type="protein sequence ID" value="MET7015680.1"/>
    <property type="molecule type" value="Genomic_DNA"/>
</dbReference>
<dbReference type="PRINTS" id="PR00455">
    <property type="entry name" value="HTHTETR"/>
</dbReference>
<evidence type="ECO:0000256" key="1">
    <source>
        <dbReference type="ARBA" id="ARBA00023125"/>
    </source>
</evidence>
<reference evidence="5 6" key="1">
    <citation type="submission" date="2024-07" db="EMBL/GenBank/DDBJ databases">
        <title>Uliginosibacterium flavum JJ3220;KACC:17644.</title>
        <authorList>
            <person name="Kim M.K."/>
        </authorList>
    </citation>
    <scope>NUCLEOTIDE SEQUENCE [LARGE SCALE GENOMIC DNA]</scope>
    <source>
        <strain evidence="5 6">KACC:17644</strain>
    </source>
</reference>
<dbReference type="InterPro" id="IPR009057">
    <property type="entry name" value="Homeodomain-like_sf"/>
</dbReference>
<protein>
    <submittedName>
        <fullName evidence="5">TetR/AcrR family transcriptional regulator</fullName>
    </submittedName>
</protein>
<accession>A0ABV2TP27</accession>
<evidence type="ECO:0000256" key="3">
    <source>
        <dbReference type="SAM" id="MobiDB-lite"/>
    </source>
</evidence>
<sequence>MQTNPAQATHARMNASAAKSSASERQPLDRATWIEFATGVLAEDGVDGLRVEVLARKLGVTKGSFYWHFKDRQALLSATVTTWRDARVQEVEQQVAIPAHEAHAQIRRILDQYATQPNQQRMRTELALRDWARRDLLVAAAVEAVDQARLQNAVRLFSLAGYVDEEAHTRALLMFTHVFGLSMMMFEKSISSDIAKKHAAIADLITRKPD</sequence>
<dbReference type="SUPFAM" id="SSF46689">
    <property type="entry name" value="Homeodomain-like"/>
    <property type="match status" value="1"/>
</dbReference>
<comment type="caution">
    <text evidence="5">The sequence shown here is derived from an EMBL/GenBank/DDBJ whole genome shotgun (WGS) entry which is preliminary data.</text>
</comment>
<dbReference type="InterPro" id="IPR050109">
    <property type="entry name" value="HTH-type_TetR-like_transc_reg"/>
</dbReference>
<keyword evidence="6" id="KW-1185">Reference proteome</keyword>
<organism evidence="5 6">
    <name type="scientific">Uliginosibacterium flavum</name>
    <dbReference type="NCBI Taxonomy" id="1396831"/>
    <lineage>
        <taxon>Bacteria</taxon>
        <taxon>Pseudomonadati</taxon>
        <taxon>Pseudomonadota</taxon>
        <taxon>Betaproteobacteria</taxon>
        <taxon>Rhodocyclales</taxon>
        <taxon>Zoogloeaceae</taxon>
        <taxon>Uliginosibacterium</taxon>
    </lineage>
</organism>
<dbReference type="PANTHER" id="PTHR30055">
    <property type="entry name" value="HTH-TYPE TRANSCRIPTIONAL REGULATOR RUTR"/>
    <property type="match status" value="1"/>
</dbReference>
<feature type="domain" description="HTH tetR-type" evidence="4">
    <location>
        <begin position="27"/>
        <end position="87"/>
    </location>
</feature>
<proteinExistence type="predicted"/>
<evidence type="ECO:0000313" key="6">
    <source>
        <dbReference type="Proteomes" id="UP001549691"/>
    </source>
</evidence>
<dbReference type="Proteomes" id="UP001549691">
    <property type="component" value="Unassembled WGS sequence"/>
</dbReference>
<dbReference type="PANTHER" id="PTHR30055:SF237">
    <property type="entry name" value="TRANSCRIPTIONAL REPRESSOR MCE3R"/>
    <property type="match status" value="1"/>
</dbReference>
<keyword evidence="1 2" id="KW-0238">DNA-binding</keyword>
<dbReference type="Gene3D" id="1.10.357.10">
    <property type="entry name" value="Tetracycline Repressor, domain 2"/>
    <property type="match status" value="1"/>
</dbReference>
<feature type="DNA-binding region" description="H-T-H motif" evidence="2">
    <location>
        <begin position="50"/>
        <end position="69"/>
    </location>
</feature>
<evidence type="ECO:0000256" key="2">
    <source>
        <dbReference type="PROSITE-ProRule" id="PRU00335"/>
    </source>
</evidence>
<evidence type="ECO:0000313" key="5">
    <source>
        <dbReference type="EMBL" id="MET7015680.1"/>
    </source>
</evidence>
<dbReference type="Pfam" id="PF00440">
    <property type="entry name" value="TetR_N"/>
    <property type="match status" value="1"/>
</dbReference>
<dbReference type="PROSITE" id="PS50977">
    <property type="entry name" value="HTH_TETR_2"/>
    <property type="match status" value="1"/>
</dbReference>
<dbReference type="RefSeq" id="WP_354602139.1">
    <property type="nucleotide sequence ID" value="NZ_JBEWZI010000020.1"/>
</dbReference>
<evidence type="ECO:0000259" key="4">
    <source>
        <dbReference type="PROSITE" id="PS50977"/>
    </source>
</evidence>
<feature type="region of interest" description="Disordered" evidence="3">
    <location>
        <begin position="1"/>
        <end position="24"/>
    </location>
</feature>
<gene>
    <name evidence="5" type="ORF">ABXR19_15930</name>
</gene>
<name>A0ABV2TP27_9RHOO</name>
<dbReference type="InterPro" id="IPR001647">
    <property type="entry name" value="HTH_TetR"/>
</dbReference>